<keyword evidence="2" id="KW-1185">Reference proteome</keyword>
<comment type="caution">
    <text evidence="1">The sequence shown here is derived from an EMBL/GenBank/DDBJ whole genome shotgun (WGS) entry which is preliminary data.</text>
</comment>
<sequence length="224" mass="26254">MYTLFSQYYENTDLETFLNDMNKKSGVFVLREKDTGHIVGFSTWTVMPLSFGKKPTMGIFSGDTILEKRYWGNKKLQQAFALRLVKMKLKHPGTRIFWLLISKGYKTYLLLANNFIRHFPNHQSRNTRLEQVIDLYCEQLFPQYYDKEKRLLDFGDSYQFLKGDVAEITEEMRGANARIRFFDDVNPTWRRGTELPCVGEVCMGTLLSFFHKQISGRSRQLPAA</sequence>
<name>A0ABS7ZQC7_9GAMM</name>
<dbReference type="EMBL" id="JAEDAH010000046">
    <property type="protein sequence ID" value="MCA6063895.1"/>
    <property type="molecule type" value="Genomic_DNA"/>
</dbReference>
<accession>A0ABS7ZQC7</accession>
<proteinExistence type="predicted"/>
<dbReference type="Proteomes" id="UP000714380">
    <property type="component" value="Unassembled WGS sequence"/>
</dbReference>
<organism evidence="1 2">
    <name type="scientific">Thalassolituus marinus</name>
    <dbReference type="NCBI Taxonomy" id="671053"/>
    <lineage>
        <taxon>Bacteria</taxon>
        <taxon>Pseudomonadati</taxon>
        <taxon>Pseudomonadota</taxon>
        <taxon>Gammaproteobacteria</taxon>
        <taxon>Oceanospirillales</taxon>
        <taxon>Oceanospirillaceae</taxon>
        <taxon>Thalassolituus</taxon>
    </lineage>
</organism>
<evidence type="ECO:0000313" key="2">
    <source>
        <dbReference type="Proteomes" id="UP000714380"/>
    </source>
</evidence>
<protein>
    <recommendedName>
        <fullName evidence="3">N-acetyltransferase domain-containing protein</fullName>
    </recommendedName>
</protein>
<reference evidence="1 2" key="1">
    <citation type="submission" date="2020-12" db="EMBL/GenBank/DDBJ databases">
        <title>Novel Thalassolituus-related marine hydrocarbonoclastic bacteria mediated algae-derived hydrocarbons mineralization in twilight zone of the northern South China Sea.</title>
        <authorList>
            <person name="Dong C."/>
        </authorList>
    </citation>
    <scope>NUCLEOTIDE SEQUENCE [LARGE SCALE GENOMIC DNA]</scope>
    <source>
        <strain evidence="1 2">IMCC1826</strain>
    </source>
</reference>
<evidence type="ECO:0000313" key="1">
    <source>
        <dbReference type="EMBL" id="MCA6063895.1"/>
    </source>
</evidence>
<dbReference type="RefSeq" id="WP_225674350.1">
    <property type="nucleotide sequence ID" value="NZ_JAEDAH010000046.1"/>
</dbReference>
<evidence type="ECO:0008006" key="3">
    <source>
        <dbReference type="Google" id="ProtNLM"/>
    </source>
</evidence>
<gene>
    <name evidence="1" type="ORF">I9W95_09775</name>
</gene>